<evidence type="ECO:0000256" key="2">
    <source>
        <dbReference type="SAM" id="Phobius"/>
    </source>
</evidence>
<evidence type="ECO:0000256" key="1">
    <source>
        <dbReference type="SAM" id="MobiDB-lite"/>
    </source>
</evidence>
<proteinExistence type="predicted"/>
<dbReference type="EMBL" id="HBIR01018654">
    <property type="protein sequence ID" value="CAE0544096.1"/>
    <property type="molecule type" value="Transcribed_RNA"/>
</dbReference>
<feature type="transmembrane region" description="Helical" evidence="2">
    <location>
        <begin position="434"/>
        <end position="453"/>
    </location>
</feature>
<accession>A0A7S3W9Z0</accession>
<organism evidence="3">
    <name type="scientific">Emiliania huxleyi</name>
    <name type="common">Coccolithophore</name>
    <name type="synonym">Pontosphaera huxleyi</name>
    <dbReference type="NCBI Taxonomy" id="2903"/>
    <lineage>
        <taxon>Eukaryota</taxon>
        <taxon>Haptista</taxon>
        <taxon>Haptophyta</taxon>
        <taxon>Prymnesiophyceae</taxon>
        <taxon>Isochrysidales</taxon>
        <taxon>Noelaerhabdaceae</taxon>
        <taxon>Emiliania</taxon>
    </lineage>
</organism>
<feature type="region of interest" description="Disordered" evidence="1">
    <location>
        <begin position="255"/>
        <end position="277"/>
    </location>
</feature>
<feature type="transmembrane region" description="Helical" evidence="2">
    <location>
        <begin position="374"/>
        <end position="395"/>
    </location>
</feature>
<name>A0A7S3W9Z0_EMIHU</name>
<feature type="compositionally biased region" description="Pro residues" evidence="1">
    <location>
        <begin position="153"/>
        <end position="171"/>
    </location>
</feature>
<keyword evidence="2" id="KW-0812">Transmembrane</keyword>
<protein>
    <submittedName>
        <fullName evidence="3">Uncharacterized protein</fullName>
    </submittedName>
</protein>
<feature type="compositionally biased region" description="Pro residues" evidence="1">
    <location>
        <begin position="265"/>
        <end position="277"/>
    </location>
</feature>
<feature type="compositionally biased region" description="Basic and acidic residues" evidence="1">
    <location>
        <begin position="29"/>
        <end position="38"/>
    </location>
</feature>
<gene>
    <name evidence="3" type="ORF">EHUX00137_LOCUS14064</name>
</gene>
<feature type="transmembrane region" description="Helical" evidence="2">
    <location>
        <begin position="291"/>
        <end position="313"/>
    </location>
</feature>
<keyword evidence="2" id="KW-0472">Membrane</keyword>
<sequence>MLSRAWLRAPRRSVFASPARTLRASAPEPRQHQSEPRRPIVVPPAQLLREPGMPGTAATMPVAMMPGPVIPGPTMPGPVMPGDVVPGAVPPLSLQIGSSAAMACQQYHGEARPIRQQKKRKAVEMDSVAGSAGASAAPSASASPTASPDVWTEPPPSPAPSPAPLSAPNPPEMVSAPPEASGGDTGSEGGEQAAVAIAVAVFDESSAMEQELFAGWQLTQICTVHQQRIQAGEDLRNHHALETLAEASEAMSPTIGPALGLADAPSPPLSNPPSPPAPQVRLTSLEVGQALFWPLAIAVVVVAMAMCGIKVWLPEAGHVGAVPACEALSSSGIGAAADEAKAISALERTVIMVRGLLIVFAILKLTGRDRVASVLVCVSTIGTEMHMLATVLTLTPCEMTLMLEMLANVWFANVLGQFGFGSIIGYDPMPRARLLGLLAATFLLKAVRYGLVYGMTGDVAALASRLQIEVLPMLLGMLLANCERRWSWCWAAFRRSGFLEAFKLPGPHLFTTKMRRQRRRRQVAHFAV</sequence>
<feature type="region of interest" description="Disordered" evidence="1">
    <location>
        <begin position="18"/>
        <end position="42"/>
    </location>
</feature>
<feature type="region of interest" description="Disordered" evidence="1">
    <location>
        <begin position="110"/>
        <end position="190"/>
    </location>
</feature>
<dbReference type="AlphaFoldDB" id="A0A7S3W9Z0"/>
<evidence type="ECO:0000313" key="3">
    <source>
        <dbReference type="EMBL" id="CAE0544096.1"/>
    </source>
</evidence>
<keyword evidence="2" id="KW-1133">Transmembrane helix</keyword>
<feature type="transmembrane region" description="Helical" evidence="2">
    <location>
        <begin position="407"/>
        <end position="427"/>
    </location>
</feature>
<feature type="compositionally biased region" description="Low complexity" evidence="1">
    <location>
        <begin position="129"/>
        <end position="148"/>
    </location>
</feature>
<reference evidence="3" key="1">
    <citation type="submission" date="2021-01" db="EMBL/GenBank/DDBJ databases">
        <authorList>
            <person name="Corre E."/>
            <person name="Pelletier E."/>
            <person name="Niang G."/>
            <person name="Scheremetjew M."/>
            <person name="Finn R."/>
            <person name="Kale V."/>
            <person name="Holt S."/>
            <person name="Cochrane G."/>
            <person name="Meng A."/>
            <person name="Brown T."/>
            <person name="Cohen L."/>
        </authorList>
    </citation>
    <scope>NUCLEOTIDE SEQUENCE</scope>
    <source>
        <strain evidence="3">379</strain>
    </source>
</reference>